<gene>
    <name evidence="6" type="ORF">DO021_15860</name>
    <name evidence="5" type="ORF">EYB58_02150</name>
</gene>
<reference evidence="6 7" key="1">
    <citation type="submission" date="2018-06" db="EMBL/GenBank/DDBJ databases">
        <title>Complete Genome Sequence of Desulfobacter hydrogenophilus (DSM3380).</title>
        <authorList>
            <person name="Marietou A."/>
            <person name="Schreiber L."/>
            <person name="Marshall I."/>
            <person name="Jorgensen B."/>
        </authorList>
    </citation>
    <scope>NUCLEOTIDE SEQUENCE [LARGE SCALE GENOMIC DNA]</scope>
    <source>
        <strain evidence="6 7">DSM 3380</strain>
    </source>
</reference>
<dbReference type="Proteomes" id="UP000248798">
    <property type="component" value="Unassembled WGS sequence"/>
</dbReference>
<evidence type="ECO:0000256" key="3">
    <source>
        <dbReference type="ARBA" id="ARBA00022777"/>
    </source>
</evidence>
<dbReference type="SUPFAM" id="SSF53067">
    <property type="entry name" value="Actin-like ATPase domain"/>
    <property type="match status" value="2"/>
</dbReference>
<keyword evidence="4" id="KW-0067">ATP-binding</keyword>
<dbReference type="PANTHER" id="PTHR21060:SF15">
    <property type="entry name" value="ACETATE KINASE-RELATED"/>
    <property type="match status" value="1"/>
</dbReference>
<dbReference type="Pfam" id="PF00871">
    <property type="entry name" value="Acetate_kinase"/>
    <property type="match status" value="1"/>
</dbReference>
<evidence type="ECO:0000313" key="5">
    <source>
        <dbReference type="EMBL" id="QBH11833.1"/>
    </source>
</evidence>
<sequence>MNIMTLNLISGRVHYHFFPSGHVESQWSGCMENAHGFEDWRIGLAKLRQRTQNSGHTTDAIGVRLLYGGSTFHNPWRVTAETESELQALSAEAPLHVPAAIEFIRAIRETYYNVPLFLLFETAFFTDMPERECRYALDVNSLGMPNLRRYGYHGLFHEAACACARDFSYKEGSFFSERCLSICLETQPEIVAVDGFHPVMVSSGATPLEGLPGQTNSGELDAGIVMMLVQKKKWGPEQINHALTLKSGLSGIAGRPVQLDEVLESDDPSLRLARDVFRHRLLLACGSGVAVLGGLDAIIFSGRYASSAHCLGPWLREHLKRAYQGRSELVIHEHILNHSIDRILADQIRWRPLLDIGLGKK</sequence>
<evidence type="ECO:0000256" key="1">
    <source>
        <dbReference type="ARBA" id="ARBA00022679"/>
    </source>
</evidence>
<reference evidence="5 8" key="2">
    <citation type="submission" date="2019-02" db="EMBL/GenBank/DDBJ databases">
        <title>Complete genome sequence of Desulfobacter hydrogenophilus AcRS1.</title>
        <authorList>
            <person name="Marietou A."/>
            <person name="Lund M.B."/>
            <person name="Marshall I.P.G."/>
            <person name="Schreiber L."/>
            <person name="Jorgensen B."/>
        </authorList>
    </citation>
    <scope>NUCLEOTIDE SEQUENCE [LARGE SCALE GENOMIC DNA]</scope>
    <source>
        <strain evidence="5 8">AcRS1</strain>
    </source>
</reference>
<keyword evidence="8" id="KW-1185">Reference proteome</keyword>
<evidence type="ECO:0000256" key="2">
    <source>
        <dbReference type="ARBA" id="ARBA00022741"/>
    </source>
</evidence>
<keyword evidence="2" id="KW-0547">Nucleotide-binding</keyword>
<keyword evidence="3" id="KW-0418">Kinase</keyword>
<dbReference type="Gene3D" id="3.30.420.40">
    <property type="match status" value="2"/>
</dbReference>
<dbReference type="InterPro" id="IPR000890">
    <property type="entry name" value="Aliphatic_acid_kin_short-chain"/>
</dbReference>
<dbReference type="AlphaFoldDB" id="A0A328FD79"/>
<evidence type="ECO:0000256" key="4">
    <source>
        <dbReference type="ARBA" id="ARBA00022840"/>
    </source>
</evidence>
<protein>
    <submittedName>
        <fullName evidence="6">Uncharacterized protein</fullName>
    </submittedName>
</protein>
<dbReference type="RefSeq" id="WP_111958442.1">
    <property type="nucleotide sequence ID" value="NZ_CP036313.1"/>
</dbReference>
<dbReference type="GO" id="GO:0005524">
    <property type="term" value="F:ATP binding"/>
    <property type="evidence" value="ECO:0007669"/>
    <property type="project" value="UniProtKB-KW"/>
</dbReference>
<accession>A0A328FD79</accession>
<keyword evidence="1" id="KW-0808">Transferase</keyword>
<dbReference type="GO" id="GO:0006083">
    <property type="term" value="P:acetate metabolic process"/>
    <property type="evidence" value="ECO:0007669"/>
    <property type="project" value="TreeGrafter"/>
</dbReference>
<evidence type="ECO:0000313" key="6">
    <source>
        <dbReference type="EMBL" id="RAM01063.1"/>
    </source>
</evidence>
<dbReference type="PANTHER" id="PTHR21060">
    <property type="entry name" value="ACETATE KINASE"/>
    <property type="match status" value="1"/>
</dbReference>
<name>A0A328FD79_9BACT</name>
<dbReference type="Proteomes" id="UP000293902">
    <property type="component" value="Chromosome"/>
</dbReference>
<dbReference type="InterPro" id="IPR043129">
    <property type="entry name" value="ATPase_NBD"/>
</dbReference>
<organism evidence="6 7">
    <name type="scientific">Desulfobacter hydrogenophilus</name>
    <dbReference type="NCBI Taxonomy" id="2291"/>
    <lineage>
        <taxon>Bacteria</taxon>
        <taxon>Pseudomonadati</taxon>
        <taxon>Thermodesulfobacteriota</taxon>
        <taxon>Desulfobacteria</taxon>
        <taxon>Desulfobacterales</taxon>
        <taxon>Desulfobacteraceae</taxon>
        <taxon>Desulfobacter</taxon>
    </lineage>
</organism>
<dbReference type="OrthoDB" id="9802453at2"/>
<dbReference type="GO" id="GO:0008776">
    <property type="term" value="F:acetate kinase activity"/>
    <property type="evidence" value="ECO:0007669"/>
    <property type="project" value="TreeGrafter"/>
</dbReference>
<dbReference type="EMBL" id="QLNI01000033">
    <property type="protein sequence ID" value="RAM01063.1"/>
    <property type="molecule type" value="Genomic_DNA"/>
</dbReference>
<evidence type="ECO:0000313" key="8">
    <source>
        <dbReference type="Proteomes" id="UP000293902"/>
    </source>
</evidence>
<dbReference type="EMBL" id="CP036313">
    <property type="protein sequence ID" value="QBH11833.1"/>
    <property type="molecule type" value="Genomic_DNA"/>
</dbReference>
<proteinExistence type="predicted"/>
<evidence type="ECO:0000313" key="7">
    <source>
        <dbReference type="Proteomes" id="UP000248798"/>
    </source>
</evidence>